<dbReference type="AlphaFoldDB" id="A0A9P3GC99"/>
<organism evidence="2 3">
    <name type="scientific">Phanerochaete sordida</name>
    <dbReference type="NCBI Taxonomy" id="48140"/>
    <lineage>
        <taxon>Eukaryota</taxon>
        <taxon>Fungi</taxon>
        <taxon>Dikarya</taxon>
        <taxon>Basidiomycota</taxon>
        <taxon>Agaricomycotina</taxon>
        <taxon>Agaricomycetes</taxon>
        <taxon>Polyporales</taxon>
        <taxon>Phanerochaetaceae</taxon>
        <taxon>Phanerochaete</taxon>
    </lineage>
</organism>
<accession>A0A9P3GC99</accession>
<evidence type="ECO:0000256" key="1">
    <source>
        <dbReference type="SAM" id="MobiDB-lite"/>
    </source>
</evidence>
<keyword evidence="3" id="KW-1185">Reference proteome</keyword>
<dbReference type="EMBL" id="BPQB01000032">
    <property type="protein sequence ID" value="GJE93468.1"/>
    <property type="molecule type" value="Genomic_DNA"/>
</dbReference>
<name>A0A9P3GC99_9APHY</name>
<feature type="compositionally biased region" description="Basic and acidic residues" evidence="1">
    <location>
        <begin position="105"/>
        <end position="126"/>
    </location>
</feature>
<evidence type="ECO:0000313" key="2">
    <source>
        <dbReference type="EMBL" id="GJE93468.1"/>
    </source>
</evidence>
<feature type="region of interest" description="Disordered" evidence="1">
    <location>
        <begin position="95"/>
        <end position="126"/>
    </location>
</feature>
<evidence type="ECO:0000313" key="3">
    <source>
        <dbReference type="Proteomes" id="UP000703269"/>
    </source>
</evidence>
<dbReference type="Proteomes" id="UP000703269">
    <property type="component" value="Unassembled WGS sequence"/>
</dbReference>
<reference evidence="2 3" key="1">
    <citation type="submission" date="2021-08" db="EMBL/GenBank/DDBJ databases">
        <title>Draft Genome Sequence of Phanerochaete sordida strain YK-624.</title>
        <authorList>
            <person name="Mori T."/>
            <person name="Dohra H."/>
            <person name="Suzuki T."/>
            <person name="Kawagishi H."/>
            <person name="Hirai H."/>
        </authorList>
    </citation>
    <scope>NUCLEOTIDE SEQUENCE [LARGE SCALE GENOMIC DNA]</scope>
    <source>
        <strain evidence="2 3">YK-624</strain>
    </source>
</reference>
<proteinExistence type="predicted"/>
<feature type="region of interest" description="Disordered" evidence="1">
    <location>
        <begin position="142"/>
        <end position="182"/>
    </location>
</feature>
<comment type="caution">
    <text evidence="2">The sequence shown here is derived from an EMBL/GenBank/DDBJ whole genome shotgun (WGS) entry which is preliminary data.</text>
</comment>
<feature type="region of interest" description="Disordered" evidence="1">
    <location>
        <begin position="37"/>
        <end position="79"/>
    </location>
</feature>
<sequence>MRAQDLIPVPFPRTDSSTFTVPHNVADIEDTINRLRELARGLDSSPNTSESSSDIRKPRPLPSPPPYSSAPQSLRANSSAVALCEEPIVTRKSKLYLVHTPSENEDSRQGSRRQGDDGSDVSDRGTDFLSMTVSACCGHEDPWSEPPALPDSPMFSRPGTSLEARHGHAHSDSGTTLESELPLTPTSYTRLPRRISSRPLPRTPSQSTVTEAAAPVIASNLARKALACSLGEQFTVDSVARDLAAGQPVFEEPLVMVGYAI</sequence>
<protein>
    <submittedName>
        <fullName evidence="2">Uncharacterized protein</fullName>
    </submittedName>
</protein>
<gene>
    <name evidence="2" type="ORF">PsYK624_096270</name>
</gene>